<keyword evidence="1" id="KW-0472">Membrane</keyword>
<dbReference type="InterPro" id="IPR032675">
    <property type="entry name" value="LRR_dom_sf"/>
</dbReference>
<evidence type="ECO:0000256" key="1">
    <source>
        <dbReference type="SAM" id="Phobius"/>
    </source>
</evidence>
<dbReference type="Gene3D" id="3.80.10.10">
    <property type="entry name" value="Ribonuclease Inhibitor"/>
    <property type="match status" value="1"/>
</dbReference>
<keyword evidence="3" id="KW-1185">Reference proteome</keyword>
<sequence>MTSLHAGFLPPFPYPPSLNDVIGMLFGSFLTISTWSIACYIVSRFKGLSNPPNVEIMGGIRCFSIKLGENAAFTDDTPEQQIQLLSEQIRLKDPALAYSNEFIIVGELDTGDWSTAEGFWALGQYLGTLGQEIPFRQWKDLTIRLPNEELPYAWYSYRIPTRQLRNLRTLNWSGHYQQLVSSWLPFSPSLLRSLTKVVITCDISLEDCSRLLRHCEKVEEFELHTIRASISKSVLPEPRSESMLEHLKSLTLASYQEITPLLQGFQFTSLRQINLDLFYKAALEPLKLPWDRLTKVTLRGQISVEQSHWVQTNCGRDTQHLHTYYEELD</sequence>
<dbReference type="Proteomes" id="UP000565441">
    <property type="component" value="Unassembled WGS sequence"/>
</dbReference>
<keyword evidence="1" id="KW-0812">Transmembrane</keyword>
<accession>A0A8H5H8V9</accession>
<dbReference type="EMBL" id="JAACJP010000018">
    <property type="protein sequence ID" value="KAF5378859.1"/>
    <property type="molecule type" value="Genomic_DNA"/>
</dbReference>
<keyword evidence="1" id="KW-1133">Transmembrane helix</keyword>
<proteinExistence type="predicted"/>
<comment type="caution">
    <text evidence="2">The sequence shown here is derived from an EMBL/GenBank/DDBJ whole genome shotgun (WGS) entry which is preliminary data.</text>
</comment>
<feature type="transmembrane region" description="Helical" evidence="1">
    <location>
        <begin position="21"/>
        <end position="42"/>
    </location>
</feature>
<gene>
    <name evidence="2" type="ORF">D9615_006942</name>
</gene>
<evidence type="ECO:0000313" key="2">
    <source>
        <dbReference type="EMBL" id="KAF5378859.1"/>
    </source>
</evidence>
<dbReference type="AlphaFoldDB" id="A0A8H5H8V9"/>
<reference evidence="2 3" key="1">
    <citation type="journal article" date="2020" name="ISME J.">
        <title>Uncovering the hidden diversity of litter-decomposition mechanisms in mushroom-forming fungi.</title>
        <authorList>
            <person name="Floudas D."/>
            <person name="Bentzer J."/>
            <person name="Ahren D."/>
            <person name="Johansson T."/>
            <person name="Persson P."/>
            <person name="Tunlid A."/>
        </authorList>
    </citation>
    <scope>NUCLEOTIDE SEQUENCE [LARGE SCALE GENOMIC DNA]</scope>
    <source>
        <strain evidence="2 3">CBS 661.87</strain>
    </source>
</reference>
<evidence type="ECO:0000313" key="3">
    <source>
        <dbReference type="Proteomes" id="UP000565441"/>
    </source>
</evidence>
<organism evidence="2 3">
    <name type="scientific">Tricholomella constricta</name>
    <dbReference type="NCBI Taxonomy" id="117010"/>
    <lineage>
        <taxon>Eukaryota</taxon>
        <taxon>Fungi</taxon>
        <taxon>Dikarya</taxon>
        <taxon>Basidiomycota</taxon>
        <taxon>Agaricomycotina</taxon>
        <taxon>Agaricomycetes</taxon>
        <taxon>Agaricomycetidae</taxon>
        <taxon>Agaricales</taxon>
        <taxon>Tricholomatineae</taxon>
        <taxon>Lyophyllaceae</taxon>
        <taxon>Tricholomella</taxon>
    </lineage>
</organism>
<dbReference type="OrthoDB" id="3043807at2759"/>
<name>A0A8H5H8V9_9AGAR</name>
<protein>
    <submittedName>
        <fullName evidence="2">Uncharacterized protein</fullName>
    </submittedName>
</protein>